<organism evidence="1 2">
    <name type="scientific">Haloarchaeobius amylolyticus</name>
    <dbReference type="NCBI Taxonomy" id="1198296"/>
    <lineage>
        <taxon>Archaea</taxon>
        <taxon>Methanobacteriati</taxon>
        <taxon>Methanobacteriota</taxon>
        <taxon>Stenosarchaea group</taxon>
        <taxon>Halobacteria</taxon>
        <taxon>Halobacteriales</taxon>
        <taxon>Halorubellaceae</taxon>
        <taxon>Haloarchaeobius</taxon>
    </lineage>
</organism>
<dbReference type="GO" id="GO:0016787">
    <property type="term" value="F:hydrolase activity"/>
    <property type="evidence" value="ECO:0007669"/>
    <property type="project" value="UniProtKB-KW"/>
</dbReference>
<dbReference type="RefSeq" id="WP_390286731.1">
    <property type="nucleotide sequence ID" value="NZ_JBHUDI010000005.1"/>
</dbReference>
<reference evidence="1 2" key="1">
    <citation type="journal article" date="2019" name="Int. J. Syst. Evol. Microbiol.">
        <title>The Global Catalogue of Microorganisms (GCM) 10K type strain sequencing project: providing services to taxonomists for standard genome sequencing and annotation.</title>
        <authorList>
            <consortium name="The Broad Institute Genomics Platform"/>
            <consortium name="The Broad Institute Genome Sequencing Center for Infectious Disease"/>
            <person name="Wu L."/>
            <person name="Ma J."/>
        </authorList>
    </citation>
    <scope>NUCLEOTIDE SEQUENCE [LARGE SCALE GENOMIC DNA]</scope>
    <source>
        <strain evidence="1 2">CGMCC 1.12230</strain>
    </source>
</reference>
<comment type="caution">
    <text evidence="1">The sequence shown here is derived from an EMBL/GenBank/DDBJ whole genome shotgun (WGS) entry which is preliminary data.</text>
</comment>
<dbReference type="Gene3D" id="3.40.50.1820">
    <property type="entry name" value="alpha/beta hydrolase"/>
    <property type="match status" value="1"/>
</dbReference>
<dbReference type="Gene3D" id="3.10.450.590">
    <property type="match status" value="1"/>
</dbReference>
<dbReference type="PANTHER" id="PTHR43265:SF1">
    <property type="entry name" value="ESTERASE ESTD"/>
    <property type="match status" value="1"/>
</dbReference>
<dbReference type="PROSITE" id="PS51257">
    <property type="entry name" value="PROKAR_LIPOPROTEIN"/>
    <property type="match status" value="1"/>
</dbReference>
<proteinExistence type="predicted"/>
<dbReference type="InterPro" id="IPR053145">
    <property type="entry name" value="AB_hydrolase_Est10"/>
</dbReference>
<name>A0ABD6BFT6_9EURY</name>
<dbReference type="InterPro" id="IPR029058">
    <property type="entry name" value="AB_hydrolase_fold"/>
</dbReference>
<accession>A0ABD6BFT6</accession>
<keyword evidence="1" id="KW-0378">Hydrolase</keyword>
<dbReference type="Proteomes" id="UP001597076">
    <property type="component" value="Unassembled WGS sequence"/>
</dbReference>
<dbReference type="AlphaFoldDB" id="A0ABD6BFT6"/>
<dbReference type="SUPFAM" id="SSF53474">
    <property type="entry name" value="alpha/beta-Hydrolases"/>
    <property type="match status" value="1"/>
</dbReference>
<evidence type="ECO:0000313" key="1">
    <source>
        <dbReference type="EMBL" id="MFD1563817.1"/>
    </source>
</evidence>
<gene>
    <name evidence="1" type="ORF">ACFR99_09675</name>
</gene>
<protein>
    <submittedName>
        <fullName evidence="1">Alpha/beta hydrolase</fullName>
    </submittedName>
</protein>
<dbReference type="PANTHER" id="PTHR43265">
    <property type="entry name" value="ESTERASE ESTD"/>
    <property type="match status" value="1"/>
</dbReference>
<keyword evidence="2" id="KW-1185">Reference proteome</keyword>
<dbReference type="EMBL" id="JBHUDI010000005">
    <property type="protein sequence ID" value="MFD1563817.1"/>
    <property type="molecule type" value="Genomic_DNA"/>
</dbReference>
<evidence type="ECO:0000313" key="2">
    <source>
        <dbReference type="Proteomes" id="UP001597076"/>
    </source>
</evidence>
<sequence length="445" mass="47900">MAPRRRTVLAAVLTATASAAAGCTDLLAEQTSDDGSNTPTDVATALVDDLASEEFEQANNRFVERERDRRGDPARLERLWMGYGAVSGSFDEVVDTSTTTKNGFTAVDLTLAFDRGDHDCRIIVDEESRLVDCGITDEYERPSYVDPDAIATQDVTLSVADCSLPGTITTPDGNSGDAPGVVLVHDVGPGTKDTDRGGTKPFTDLGEGLATKGVATLRYDKRIPSCEVQPESYTLDRVTVDDALVAVERLRAVEGVDADRIVVVGHGLGGRATPRIAARDGNLAGVAGLAAPARPYHDLTLEQLEYKVSVGSQTWDDLATIADRWADEIEQVRAGEYDASEELLGKPGAFWDSLAAYDHLATAAGSDVPTYFLQGERDFQVTTTDDLDHWQTELEGRSGTTFETYDALDHLFMPGEGPSVEFAYAARNNVAEQVVADLADWIADR</sequence>